<dbReference type="AlphaFoldDB" id="Q8H249"/>
<evidence type="ECO:0000313" key="3">
    <source>
        <dbReference type="EMBL" id="AAM96893.1"/>
    </source>
</evidence>
<evidence type="ECO:0000256" key="1">
    <source>
        <dbReference type="ARBA" id="ARBA00022723"/>
    </source>
</evidence>
<dbReference type="InterPro" id="IPR050295">
    <property type="entry name" value="Plant_2OG-oxidoreductases"/>
</dbReference>
<keyword evidence="2" id="KW-0408">Iron</keyword>
<dbReference type="SUPFAM" id="SSF51197">
    <property type="entry name" value="Clavaminate synthase-like"/>
    <property type="match status" value="1"/>
</dbReference>
<feature type="non-terminal residue" evidence="3">
    <location>
        <position position="158"/>
    </location>
</feature>
<accession>Q8H249</accession>
<evidence type="ECO:0000256" key="2">
    <source>
        <dbReference type="ARBA" id="ARBA00023004"/>
    </source>
</evidence>
<gene>
    <name evidence="3" type="primary">f3h</name>
</gene>
<protein>
    <submittedName>
        <fullName evidence="3">Flavanone 3-hydroxylase</fullName>
    </submittedName>
</protein>
<dbReference type="BRENDA" id="1.14.11.9">
    <property type="organism ID" value="6592"/>
</dbReference>
<proteinExistence type="evidence at transcript level"/>
<dbReference type="InterPro" id="IPR027443">
    <property type="entry name" value="IPNS-like_sf"/>
</dbReference>
<dbReference type="PANTHER" id="PTHR47991">
    <property type="entry name" value="OXOGLUTARATE/IRON-DEPENDENT DIOXYGENASE"/>
    <property type="match status" value="1"/>
</dbReference>
<keyword evidence="1" id="KW-0479">Metal-binding</keyword>
<sequence>FQLCTHVSWEDYLFHTVYPEDKKDMIIWPKNPSDYIPATSEYANHLRGLTTKVLSALSVCLGLEEDRLIKRKFGGKDELVIQMKINYYPKCPQPELALGVEAHTEFTYVSWEDYLFHTVYPEDKKDMKIRPKNPSDYIPATASTRITERPINQGLSDF</sequence>
<dbReference type="EMBL" id="AY123766">
    <property type="protein sequence ID" value="AAM96893.1"/>
    <property type="molecule type" value="mRNA"/>
</dbReference>
<dbReference type="GO" id="GO:0046872">
    <property type="term" value="F:metal ion binding"/>
    <property type="evidence" value="ECO:0007669"/>
    <property type="project" value="UniProtKB-KW"/>
</dbReference>
<name>Q8H249_VACMY</name>
<dbReference type="Gene3D" id="2.60.120.330">
    <property type="entry name" value="B-lactam Antibiotic, Isopenicillin N Synthase, Chain"/>
    <property type="match status" value="1"/>
</dbReference>
<organism evidence="3">
    <name type="scientific">Vaccinium myrtillus</name>
    <name type="common">European blueberry</name>
    <dbReference type="NCBI Taxonomy" id="180763"/>
    <lineage>
        <taxon>Eukaryota</taxon>
        <taxon>Viridiplantae</taxon>
        <taxon>Streptophyta</taxon>
        <taxon>Embryophyta</taxon>
        <taxon>Tracheophyta</taxon>
        <taxon>Spermatophyta</taxon>
        <taxon>Magnoliopsida</taxon>
        <taxon>eudicotyledons</taxon>
        <taxon>Gunneridae</taxon>
        <taxon>Pentapetalae</taxon>
        <taxon>asterids</taxon>
        <taxon>Ericales</taxon>
        <taxon>Ericaceae</taxon>
        <taxon>Vaccinioideae</taxon>
        <taxon>Vaccinieae</taxon>
        <taxon>Vaccinium</taxon>
    </lineage>
</organism>
<feature type="non-terminal residue" evidence="3">
    <location>
        <position position="1"/>
    </location>
</feature>
<reference evidence="3" key="1">
    <citation type="journal article" date="2002" name="Plant Physiol.">
        <title>Expression of genes involved in anthocyanin biosynthesis in relation to anthocyanin, proanthocyanidin, and flavonol levels during bilberry fruit development.</title>
        <authorList>
            <person name="Jaakola L."/>
            <person name="Maatta K."/>
            <person name="Pirttila A.M."/>
            <person name="Torronen R."/>
            <person name="Karenlampi S."/>
            <person name="Hohtola A."/>
        </authorList>
    </citation>
    <scope>NUCLEOTIDE SEQUENCE</scope>
</reference>